<evidence type="ECO:0000313" key="10">
    <source>
        <dbReference type="Proteomes" id="UP001310594"/>
    </source>
</evidence>
<feature type="domain" description="Purple acid phosphatase C-terminal" evidence="7">
    <location>
        <begin position="538"/>
        <end position="600"/>
    </location>
</feature>
<feature type="domain" description="Calcineurin-like phosphoesterase" evidence="6">
    <location>
        <begin position="286"/>
        <end position="507"/>
    </location>
</feature>
<dbReference type="SUPFAM" id="SSF56300">
    <property type="entry name" value="Metallo-dependent phosphatases"/>
    <property type="match status" value="1"/>
</dbReference>
<dbReference type="Pfam" id="PF16656">
    <property type="entry name" value="Pur_ac_phosph_N"/>
    <property type="match status" value="1"/>
</dbReference>
<dbReference type="InterPro" id="IPR014390">
    <property type="entry name" value="Acid_Pase_Asper"/>
</dbReference>
<dbReference type="PANTHER" id="PTHR22953:SF153">
    <property type="entry name" value="PURPLE ACID PHOSPHATASE"/>
    <property type="match status" value="1"/>
</dbReference>
<dbReference type="Proteomes" id="UP001310594">
    <property type="component" value="Unassembled WGS sequence"/>
</dbReference>
<keyword evidence="2 4" id="KW-0378">Hydrolase</keyword>
<evidence type="ECO:0000259" key="6">
    <source>
        <dbReference type="Pfam" id="PF00149"/>
    </source>
</evidence>
<evidence type="ECO:0000259" key="8">
    <source>
        <dbReference type="Pfam" id="PF16656"/>
    </source>
</evidence>
<reference evidence="9" key="1">
    <citation type="submission" date="2023-08" db="EMBL/GenBank/DDBJ databases">
        <title>Black Yeasts Isolated from many extreme environments.</title>
        <authorList>
            <person name="Coleine C."/>
            <person name="Stajich J.E."/>
            <person name="Selbmann L."/>
        </authorList>
    </citation>
    <scope>NUCLEOTIDE SEQUENCE</scope>
    <source>
        <strain evidence="9">CCFEE 5810</strain>
    </source>
</reference>
<dbReference type="EMBL" id="JAVRQU010000002">
    <property type="protein sequence ID" value="KAK5706261.1"/>
    <property type="molecule type" value="Genomic_DNA"/>
</dbReference>
<comment type="similarity">
    <text evidence="4">Belongs to the metallophosphoesterase superfamily. Purple acid phosphatase family.</text>
</comment>
<feature type="domain" description="Purple acid phosphatase N-terminal" evidence="8">
    <location>
        <begin position="78"/>
        <end position="180"/>
    </location>
</feature>
<dbReference type="Pfam" id="PF14008">
    <property type="entry name" value="Metallophos_C"/>
    <property type="match status" value="1"/>
</dbReference>
<name>A0AAN7WHR7_9PEZI</name>
<evidence type="ECO:0000256" key="5">
    <source>
        <dbReference type="SAM" id="MobiDB-lite"/>
    </source>
</evidence>
<gene>
    <name evidence="9" type="ORF">LTR97_001248</name>
</gene>
<evidence type="ECO:0000313" key="9">
    <source>
        <dbReference type="EMBL" id="KAK5706261.1"/>
    </source>
</evidence>
<accession>A0AAN7WHR7</accession>
<dbReference type="GO" id="GO:0003993">
    <property type="term" value="F:acid phosphatase activity"/>
    <property type="evidence" value="ECO:0007669"/>
    <property type="project" value="UniProtKB-EC"/>
</dbReference>
<keyword evidence="1" id="KW-0732">Signal</keyword>
<protein>
    <recommendedName>
        <fullName evidence="4">Purple acid phosphatase</fullName>
        <ecNumber evidence="4">3.1.3.2</ecNumber>
    </recommendedName>
</protein>
<dbReference type="GO" id="GO:0046872">
    <property type="term" value="F:metal ion binding"/>
    <property type="evidence" value="ECO:0007669"/>
    <property type="project" value="InterPro"/>
</dbReference>
<dbReference type="InterPro" id="IPR015914">
    <property type="entry name" value="PAPs_N"/>
</dbReference>
<evidence type="ECO:0000256" key="3">
    <source>
        <dbReference type="ARBA" id="ARBA00023180"/>
    </source>
</evidence>
<dbReference type="Pfam" id="PF00149">
    <property type="entry name" value="Metallophos"/>
    <property type="match status" value="1"/>
</dbReference>
<organism evidence="9 10">
    <name type="scientific">Elasticomyces elasticus</name>
    <dbReference type="NCBI Taxonomy" id="574655"/>
    <lineage>
        <taxon>Eukaryota</taxon>
        <taxon>Fungi</taxon>
        <taxon>Dikarya</taxon>
        <taxon>Ascomycota</taxon>
        <taxon>Pezizomycotina</taxon>
        <taxon>Dothideomycetes</taxon>
        <taxon>Dothideomycetidae</taxon>
        <taxon>Mycosphaerellales</taxon>
        <taxon>Teratosphaeriaceae</taxon>
        <taxon>Elasticomyces</taxon>
    </lineage>
</organism>
<dbReference type="Gene3D" id="3.60.21.10">
    <property type="match status" value="1"/>
</dbReference>
<dbReference type="InterPro" id="IPR025733">
    <property type="entry name" value="PAPs_C"/>
</dbReference>
<keyword evidence="3" id="KW-0325">Glycoprotein</keyword>
<dbReference type="AlphaFoldDB" id="A0AAN7WHR7"/>
<dbReference type="InterPro" id="IPR041792">
    <property type="entry name" value="MPP_PAP"/>
</dbReference>
<dbReference type="SUPFAM" id="SSF49363">
    <property type="entry name" value="Purple acid phosphatase, N-terminal domain"/>
    <property type="match status" value="1"/>
</dbReference>
<evidence type="ECO:0000256" key="1">
    <source>
        <dbReference type="ARBA" id="ARBA00022729"/>
    </source>
</evidence>
<evidence type="ECO:0000256" key="2">
    <source>
        <dbReference type="ARBA" id="ARBA00022801"/>
    </source>
</evidence>
<evidence type="ECO:0000259" key="7">
    <source>
        <dbReference type="Pfam" id="PF14008"/>
    </source>
</evidence>
<dbReference type="EC" id="3.1.3.2" evidence="4"/>
<comment type="catalytic activity">
    <reaction evidence="4">
        <text>a phosphate monoester + H2O = an alcohol + phosphate</text>
        <dbReference type="Rhea" id="RHEA:15017"/>
        <dbReference type="ChEBI" id="CHEBI:15377"/>
        <dbReference type="ChEBI" id="CHEBI:30879"/>
        <dbReference type="ChEBI" id="CHEBI:43474"/>
        <dbReference type="ChEBI" id="CHEBI:67140"/>
        <dbReference type="EC" id="3.1.3.2"/>
    </reaction>
</comment>
<dbReference type="InterPro" id="IPR029052">
    <property type="entry name" value="Metallo-depent_PP-like"/>
</dbReference>
<dbReference type="InterPro" id="IPR008963">
    <property type="entry name" value="Purple_acid_Pase-like_N"/>
</dbReference>
<dbReference type="CDD" id="cd00839">
    <property type="entry name" value="MPP_PAPs"/>
    <property type="match status" value="1"/>
</dbReference>
<evidence type="ECO:0000256" key="4">
    <source>
        <dbReference type="RuleBase" id="RU361203"/>
    </source>
</evidence>
<dbReference type="InterPro" id="IPR039331">
    <property type="entry name" value="PAPs-like"/>
</dbReference>
<sequence length="614" mass="67515">MKATIGSAALCAILANAAPTKPRDINGRDVDTRFPYTGPDVPVGDWSDPDPNGSGKGGFIRLVEPPAVKPKSRKPTNNINVINTAYVPGGINVHFQTPFGLGKAPTVHWGPKHNDLCYTAHGASSTYGRTPSCSAIKDVTQCSEFFHNVQLTKLKPGTTYYYQIAAANGTTASSVLSFKTARSAGDHKPFTVAVLNDMGYTNAQGTYKQLNDAVDNDGVEFAWHGGDISYADDWFDGILPCEADWDVCYNGTSTRLPNTPPAPLPAEYLIPVPEGEVPNQGSSNGGDMSAVYESNWDLWQNWMNSVTKKVPYMVSPGNHEAACAEFDGANNSLTAYLDNDQANSTANSSALTYRNFTTFQQRFRMPGEETGGVGNMWYSFDYGLAHFVTFDGETDYPYSPEWPFVRDLKGNETLPTEDETYVTDSGPFGTIEDDQWKVKTAYQQYQFLKKDLESVDRTKTPWVIAMSHRPMYSSEVSSYQKNMRNAFEELFLENGVDMYYAGHIHWYERIWPMGFNGTIDTASILNNNTYQTNPGKSMTHIVNGMAGNVESHSSLNASNILNITAVLNQYNYGFSKLTFHNATVLTSQYIKGIDGSVGDEITVVKKAGAHGYGA</sequence>
<feature type="region of interest" description="Disordered" evidence="5">
    <location>
        <begin position="39"/>
        <end position="60"/>
    </location>
</feature>
<dbReference type="PANTHER" id="PTHR22953">
    <property type="entry name" value="ACID PHOSPHATASE RELATED"/>
    <property type="match status" value="1"/>
</dbReference>
<proteinExistence type="inferred from homology"/>
<dbReference type="Gene3D" id="2.60.40.380">
    <property type="entry name" value="Purple acid phosphatase-like, N-terminal"/>
    <property type="match status" value="1"/>
</dbReference>
<dbReference type="InterPro" id="IPR004843">
    <property type="entry name" value="Calcineurin-like_PHP"/>
</dbReference>
<dbReference type="PIRSF" id="PIRSF000900">
    <property type="entry name" value="Acid_Ptase_Asper"/>
    <property type="match status" value="1"/>
</dbReference>
<comment type="caution">
    <text evidence="9">The sequence shown here is derived from an EMBL/GenBank/DDBJ whole genome shotgun (WGS) entry which is preliminary data.</text>
</comment>